<dbReference type="Pfam" id="PF00583">
    <property type="entry name" value="Acetyltransf_1"/>
    <property type="match status" value="1"/>
</dbReference>
<dbReference type="Gene3D" id="3.40.630.30">
    <property type="match status" value="1"/>
</dbReference>
<dbReference type="AlphaFoldDB" id="A0A4V0Z3F0"/>
<evidence type="ECO:0000313" key="4">
    <source>
        <dbReference type="EMBL" id="QBE63213.1"/>
    </source>
</evidence>
<dbReference type="InterPro" id="IPR050832">
    <property type="entry name" value="Bact_Acetyltransf"/>
</dbReference>
<keyword evidence="1 4" id="KW-0808">Transferase</keyword>
<dbReference type="Proteomes" id="UP000290637">
    <property type="component" value="Chromosome"/>
</dbReference>
<evidence type="ECO:0000313" key="5">
    <source>
        <dbReference type="Proteomes" id="UP000290637"/>
    </source>
</evidence>
<protein>
    <submittedName>
        <fullName evidence="4">GNAT family N-acetyltransferase</fullName>
    </submittedName>
</protein>
<feature type="domain" description="N-acetyltransferase" evidence="3">
    <location>
        <begin position="3"/>
        <end position="151"/>
    </location>
</feature>
<reference evidence="4 5" key="1">
    <citation type="submission" date="2019-02" db="EMBL/GenBank/DDBJ databases">
        <title>Draft Genome Sequences of Six Type Strains of the Genus Massilia.</title>
        <authorList>
            <person name="Miess H."/>
            <person name="Frediansyhah A."/>
            <person name="Gross H."/>
        </authorList>
    </citation>
    <scope>NUCLEOTIDE SEQUENCE [LARGE SCALE GENOMIC DNA]</scope>
    <source>
        <strain evidence="4 5">DSM 17473</strain>
    </source>
</reference>
<dbReference type="PANTHER" id="PTHR43877">
    <property type="entry name" value="AMINOALKYLPHOSPHONATE N-ACETYLTRANSFERASE-RELATED-RELATED"/>
    <property type="match status" value="1"/>
</dbReference>
<dbReference type="PROSITE" id="PS51186">
    <property type="entry name" value="GNAT"/>
    <property type="match status" value="1"/>
</dbReference>
<gene>
    <name evidence="4" type="ORF">EWM63_09750</name>
</gene>
<dbReference type="InterPro" id="IPR016181">
    <property type="entry name" value="Acyl_CoA_acyltransferase"/>
</dbReference>
<dbReference type="InterPro" id="IPR000182">
    <property type="entry name" value="GNAT_dom"/>
</dbReference>
<organism evidence="4 5">
    <name type="scientific">Pseudoduganella lutea</name>
    <dbReference type="NCBI Taxonomy" id="321985"/>
    <lineage>
        <taxon>Bacteria</taxon>
        <taxon>Pseudomonadati</taxon>
        <taxon>Pseudomonadota</taxon>
        <taxon>Betaproteobacteria</taxon>
        <taxon>Burkholderiales</taxon>
        <taxon>Oxalobacteraceae</taxon>
        <taxon>Telluria group</taxon>
        <taxon>Pseudoduganella</taxon>
    </lineage>
</organism>
<dbReference type="PANTHER" id="PTHR43877:SF2">
    <property type="entry name" value="AMINOALKYLPHOSPHONATE N-ACETYLTRANSFERASE-RELATED"/>
    <property type="match status" value="1"/>
</dbReference>
<name>A0A4V0Z3F0_9BURK</name>
<proteinExistence type="predicted"/>
<evidence type="ECO:0000259" key="3">
    <source>
        <dbReference type="PROSITE" id="PS51186"/>
    </source>
</evidence>
<evidence type="ECO:0000256" key="1">
    <source>
        <dbReference type="ARBA" id="ARBA00022679"/>
    </source>
</evidence>
<dbReference type="OrthoDB" id="9803233at2"/>
<evidence type="ECO:0000256" key="2">
    <source>
        <dbReference type="ARBA" id="ARBA00023315"/>
    </source>
</evidence>
<keyword evidence="2" id="KW-0012">Acyltransferase</keyword>
<sequence>MQVTFETPDQPDVHALIAELDDYLYSLYPPENVYALDIASLLAPNVVFAVARDPSSGSALGCAAVVVTPEYGEIKRMYVRPAARGKGLARRLISTLEEAAAARGCSVFMLETGPTMPEALALYERMGYRHRGAFGDYPEDPLSVFMQKELA</sequence>
<dbReference type="SUPFAM" id="SSF55729">
    <property type="entry name" value="Acyl-CoA N-acyltransferases (Nat)"/>
    <property type="match status" value="1"/>
</dbReference>
<dbReference type="KEGG" id="plue:EWM63_09750"/>
<keyword evidence="5" id="KW-1185">Reference proteome</keyword>
<dbReference type="EMBL" id="CP035913">
    <property type="protein sequence ID" value="QBE63213.1"/>
    <property type="molecule type" value="Genomic_DNA"/>
</dbReference>
<accession>A0A4V0Z3F0</accession>
<dbReference type="CDD" id="cd04301">
    <property type="entry name" value="NAT_SF"/>
    <property type="match status" value="1"/>
</dbReference>
<dbReference type="GO" id="GO:0016747">
    <property type="term" value="F:acyltransferase activity, transferring groups other than amino-acyl groups"/>
    <property type="evidence" value="ECO:0007669"/>
    <property type="project" value="InterPro"/>
</dbReference>
<dbReference type="RefSeq" id="WP_130186342.1">
    <property type="nucleotide sequence ID" value="NZ_CP035913.1"/>
</dbReference>